<organism evidence="8 9">
    <name type="scientific">Flavimaricola marinus</name>
    <dbReference type="NCBI Taxonomy" id="1819565"/>
    <lineage>
        <taxon>Bacteria</taxon>
        <taxon>Pseudomonadati</taxon>
        <taxon>Pseudomonadota</taxon>
        <taxon>Alphaproteobacteria</taxon>
        <taxon>Rhodobacterales</taxon>
        <taxon>Paracoccaceae</taxon>
        <taxon>Flavimaricola</taxon>
    </lineage>
</organism>
<evidence type="ECO:0000256" key="4">
    <source>
        <dbReference type="ARBA" id="ARBA00022692"/>
    </source>
</evidence>
<dbReference type="PANTHER" id="PTHR30250">
    <property type="entry name" value="PST FAMILY PREDICTED COLANIC ACID TRANSPORTER"/>
    <property type="match status" value="1"/>
</dbReference>
<feature type="transmembrane region" description="Helical" evidence="7">
    <location>
        <begin position="161"/>
        <end position="178"/>
    </location>
</feature>
<dbReference type="Proteomes" id="UP000201613">
    <property type="component" value="Unassembled WGS sequence"/>
</dbReference>
<comment type="similarity">
    <text evidence="2">Belongs to the polysaccharide synthase family.</text>
</comment>
<feature type="transmembrane region" description="Helical" evidence="7">
    <location>
        <begin position="123"/>
        <end position="140"/>
    </location>
</feature>
<dbReference type="OrthoDB" id="7605542at2"/>
<keyword evidence="6 7" id="KW-0472">Membrane</keyword>
<sequence length="456" mass="49640">MTSFVRSFMTGGSLTQRVLRSSAFTSGGFVMAQVIRLASNLILTRLLFPEAFGLMAMVSVFMMGLVMFSDVGVGPAIMQSKRGDEDDFLDTAWTIQIIRGFALFIVACILTWPMSLYFGEPDLIYLLPATALTLIIYGFYPTRLETQNRHMRAGRITLIDLATQLISLFVAVVLAWIYQSVWALVLGGIVSALGQLVLLNVYLPGKTNRLRWEKEAASELIHFGKWIFLSTVCGFAIGQADKVIIGGYLSTYSFGIYNIGYFLAAFPLMLGGMVTRRVLIPIYRESPPSASPENFRHLRKMRFAATAALMLFGMALAFVGVWLVGVLYDPRYQAAGGVVVLMAVMQMPAIIVLTYDQAALASGASRRYFVLAAARALLIVGGMIAGLMLWGLPGAIIGQGAALVLAYPVVVWLARREGAWDPLHDASYAALAVVVGGVAIWVNWPSIAALTAMISV</sequence>
<reference evidence="8 9" key="1">
    <citation type="submission" date="2017-05" db="EMBL/GenBank/DDBJ databases">
        <authorList>
            <person name="Song R."/>
            <person name="Chenine A.L."/>
            <person name="Ruprecht R.M."/>
        </authorList>
    </citation>
    <scope>NUCLEOTIDE SEQUENCE [LARGE SCALE GENOMIC DNA]</scope>
    <source>
        <strain evidence="8 9">CECT 8899</strain>
    </source>
</reference>
<feature type="transmembrane region" description="Helical" evidence="7">
    <location>
        <begin position="426"/>
        <end position="444"/>
    </location>
</feature>
<dbReference type="AlphaFoldDB" id="A0A238LB80"/>
<feature type="transmembrane region" description="Helical" evidence="7">
    <location>
        <begin position="368"/>
        <end position="390"/>
    </location>
</feature>
<feature type="transmembrane region" description="Helical" evidence="7">
    <location>
        <begin position="396"/>
        <end position="414"/>
    </location>
</feature>
<evidence type="ECO:0000256" key="3">
    <source>
        <dbReference type="ARBA" id="ARBA00022475"/>
    </source>
</evidence>
<evidence type="ECO:0000256" key="5">
    <source>
        <dbReference type="ARBA" id="ARBA00022989"/>
    </source>
</evidence>
<accession>A0A238LB80</accession>
<evidence type="ECO:0000256" key="1">
    <source>
        <dbReference type="ARBA" id="ARBA00004651"/>
    </source>
</evidence>
<evidence type="ECO:0000256" key="7">
    <source>
        <dbReference type="SAM" id="Phobius"/>
    </source>
</evidence>
<evidence type="ECO:0000313" key="8">
    <source>
        <dbReference type="EMBL" id="SMY06888.1"/>
    </source>
</evidence>
<feature type="transmembrane region" description="Helical" evidence="7">
    <location>
        <begin position="226"/>
        <end position="249"/>
    </location>
</feature>
<proteinExistence type="inferred from homology"/>
<dbReference type="RefSeq" id="WP_093991008.1">
    <property type="nucleotide sequence ID" value="NZ_FXZK01000001.1"/>
</dbReference>
<keyword evidence="3" id="KW-1003">Cell membrane</keyword>
<name>A0A238LB80_9RHOB</name>
<dbReference type="Pfam" id="PF13440">
    <property type="entry name" value="Polysacc_synt_3"/>
    <property type="match status" value="1"/>
</dbReference>
<feature type="transmembrane region" description="Helical" evidence="7">
    <location>
        <begin position="303"/>
        <end position="328"/>
    </location>
</feature>
<evidence type="ECO:0000313" key="9">
    <source>
        <dbReference type="Proteomes" id="UP000201613"/>
    </source>
</evidence>
<dbReference type="InterPro" id="IPR050833">
    <property type="entry name" value="Poly_Biosynth_Transport"/>
</dbReference>
<feature type="transmembrane region" description="Helical" evidence="7">
    <location>
        <begin position="184"/>
        <end position="205"/>
    </location>
</feature>
<feature type="transmembrane region" description="Helical" evidence="7">
    <location>
        <begin position="334"/>
        <end position="356"/>
    </location>
</feature>
<dbReference type="EMBL" id="FXZK01000001">
    <property type="protein sequence ID" value="SMY06888.1"/>
    <property type="molecule type" value="Genomic_DNA"/>
</dbReference>
<evidence type="ECO:0000256" key="2">
    <source>
        <dbReference type="ARBA" id="ARBA00007430"/>
    </source>
</evidence>
<keyword evidence="9" id="KW-1185">Reference proteome</keyword>
<gene>
    <name evidence="8" type="primary">tuaB</name>
    <name evidence="8" type="ORF">LOM8899_01018</name>
</gene>
<dbReference type="GO" id="GO:0005886">
    <property type="term" value="C:plasma membrane"/>
    <property type="evidence" value="ECO:0007669"/>
    <property type="project" value="UniProtKB-SubCell"/>
</dbReference>
<feature type="transmembrane region" description="Helical" evidence="7">
    <location>
        <begin position="51"/>
        <end position="77"/>
    </location>
</feature>
<keyword evidence="5 7" id="KW-1133">Transmembrane helix</keyword>
<dbReference type="PANTHER" id="PTHR30250:SF10">
    <property type="entry name" value="LIPOPOLYSACCHARIDE BIOSYNTHESIS PROTEIN WZXC"/>
    <property type="match status" value="1"/>
</dbReference>
<evidence type="ECO:0000256" key="6">
    <source>
        <dbReference type="ARBA" id="ARBA00023136"/>
    </source>
</evidence>
<feature type="transmembrane region" description="Helical" evidence="7">
    <location>
        <begin position="97"/>
        <end position="117"/>
    </location>
</feature>
<keyword evidence="4 7" id="KW-0812">Transmembrane</keyword>
<protein>
    <submittedName>
        <fullName evidence="8">Teichuronic acid biosynthesis protein TuaB</fullName>
    </submittedName>
</protein>
<feature type="transmembrane region" description="Helical" evidence="7">
    <location>
        <begin position="255"/>
        <end position="274"/>
    </location>
</feature>
<comment type="subcellular location">
    <subcellularLocation>
        <location evidence="1">Cell membrane</location>
        <topology evidence="1">Multi-pass membrane protein</topology>
    </subcellularLocation>
</comment>